<sequence length="476" mass="57445">MDTLISVSYKQFDKIRTESKKINNILYPDGILGDDFFEFAEYTEVKVGLNSSDPNAIIEIESYKDDILIHNGEEKKICCKEDNEMMLVPGCYPITIKIQNRIYQGTYKIKPSSIEWEYLLNIREYLERVVRGLSYNIYIERKNLGNLNKDKDIFILELYKFIKENYIKLINNINAIVDHPITDVYKKYDFKNYSIRQDKKSQRWLSKRGYTNNVMSMTNIYWEKHSRLNYNTSENLMVKHVINHIFNILNEAYCIYLNDKNNLEFKKKKSLNKFNDKNDKFNIIKSDPNKKKIKRNLKSELYLLNLEVEKYKNEIQIISGDLNGINKIKSFIYYYKNETWFKNIEEVRICKATMRLFRNKYYANIYNFYKELYNKDKSGRHKNIFPYKKTSELFEIYSYILIKEILEELGFKWKDGWLKDIKNILAYNGDLKSSEKIVLIKEPYKIELVYDKEIIHVRDAKKKWYKSNYIYWNISK</sequence>
<proteinExistence type="predicted"/>
<organism evidence="1 2">
    <name type="scientific">Clostridium novyi A str. 4570</name>
    <dbReference type="NCBI Taxonomy" id="1444290"/>
    <lineage>
        <taxon>Bacteria</taxon>
        <taxon>Bacillati</taxon>
        <taxon>Bacillota</taxon>
        <taxon>Clostridia</taxon>
        <taxon>Eubacteriales</taxon>
        <taxon>Clostridiaceae</taxon>
        <taxon>Clostridium</taxon>
    </lineage>
</organism>
<gene>
    <name evidence="1" type="ORF">Z969_03910</name>
</gene>
<evidence type="ECO:0000313" key="2">
    <source>
        <dbReference type="Proteomes" id="UP000030016"/>
    </source>
</evidence>
<comment type="caution">
    <text evidence="1">The sequence shown here is derived from an EMBL/GenBank/DDBJ whole genome shotgun (WGS) entry which is preliminary data.</text>
</comment>
<evidence type="ECO:0000313" key="1">
    <source>
        <dbReference type="EMBL" id="KGN02643.1"/>
    </source>
</evidence>
<name>A0AA88ZRC5_CLONO</name>
<dbReference type="AlphaFoldDB" id="A0AA88ZRC5"/>
<protein>
    <submittedName>
        <fullName evidence="1">Uncharacterized protein</fullName>
    </submittedName>
</protein>
<reference evidence="1 2" key="1">
    <citation type="submission" date="2014-01" db="EMBL/GenBank/DDBJ databases">
        <title>Plasmidome dynamics in the species complex Clostridium novyi sensu lato converts strains of independent lineages into distinctly different pathogens.</title>
        <authorList>
            <person name="Skarin H."/>
            <person name="Segerman B."/>
        </authorList>
    </citation>
    <scope>NUCLEOTIDE SEQUENCE [LARGE SCALE GENOMIC DNA]</scope>
    <source>
        <strain evidence="1 2">4570</strain>
    </source>
</reference>
<dbReference type="EMBL" id="JDRX01000006">
    <property type="protein sequence ID" value="KGN02643.1"/>
    <property type="molecule type" value="Genomic_DNA"/>
</dbReference>
<dbReference type="Proteomes" id="UP000030016">
    <property type="component" value="Unassembled WGS sequence"/>
</dbReference>
<dbReference type="RefSeq" id="WP_039249234.1">
    <property type="nucleotide sequence ID" value="NZ_JDRX01000006.1"/>
</dbReference>
<accession>A0AA88ZRC5</accession>